<feature type="transmembrane region" description="Helical" evidence="1">
    <location>
        <begin position="107"/>
        <end position="126"/>
    </location>
</feature>
<dbReference type="RefSeq" id="WP_120739886.1">
    <property type="nucleotide sequence ID" value="NZ_CP032568.1"/>
</dbReference>
<dbReference type="Proteomes" id="UP000267164">
    <property type="component" value="Chromosome"/>
</dbReference>
<organism evidence="2 3">
    <name type="scientific">Nocardia yunnanensis</name>
    <dbReference type="NCBI Taxonomy" id="2382165"/>
    <lineage>
        <taxon>Bacteria</taxon>
        <taxon>Bacillati</taxon>
        <taxon>Actinomycetota</taxon>
        <taxon>Actinomycetes</taxon>
        <taxon>Mycobacteriales</taxon>
        <taxon>Nocardiaceae</taxon>
        <taxon>Nocardia</taxon>
    </lineage>
</organism>
<proteinExistence type="predicted"/>
<dbReference type="AlphaFoldDB" id="A0A386ZGT3"/>
<keyword evidence="1" id="KW-0472">Membrane</keyword>
<dbReference type="EMBL" id="CP032568">
    <property type="protein sequence ID" value="AYF76403.1"/>
    <property type="molecule type" value="Genomic_DNA"/>
</dbReference>
<sequence length="186" mass="20726">MNVLDAFNDDSGRTGRALTWITHRSGYALAAYAVACVVGWFFDSWWLTVPVLVVCVVFSGAVTVAMLHVQFTRLCPTCMTEVPADAPARAQRRRWQLRFEHLARRRAAVPVFLLLFLVPLLAVPYLPSWCSGITSAPGEAWAIGLAVSLWTHHRLRPWCPWCRNWGDGGAIHEPSPDPTNLNTVTS</sequence>
<accession>A0A386ZGT3</accession>
<dbReference type="OrthoDB" id="4556498at2"/>
<evidence type="ECO:0000256" key="1">
    <source>
        <dbReference type="SAM" id="Phobius"/>
    </source>
</evidence>
<keyword evidence="1" id="KW-1133">Transmembrane helix</keyword>
<protein>
    <submittedName>
        <fullName evidence="2">Uncharacterized protein</fullName>
    </submittedName>
</protein>
<reference evidence="2 3" key="1">
    <citation type="submission" date="2018-09" db="EMBL/GenBank/DDBJ databases">
        <title>Nocardia yunnanensis sp. nov., an actinomycete isolated from a soil sample.</title>
        <authorList>
            <person name="Zhang J."/>
        </authorList>
    </citation>
    <scope>NUCLEOTIDE SEQUENCE [LARGE SCALE GENOMIC DNA]</scope>
    <source>
        <strain evidence="2 3">CFHS0054</strain>
    </source>
</reference>
<gene>
    <name evidence="2" type="ORF">D7D52_24170</name>
</gene>
<feature type="transmembrane region" description="Helical" evidence="1">
    <location>
        <begin position="48"/>
        <end position="69"/>
    </location>
</feature>
<keyword evidence="1" id="KW-0812">Transmembrane</keyword>
<feature type="transmembrane region" description="Helical" evidence="1">
    <location>
        <begin position="26"/>
        <end position="42"/>
    </location>
</feature>
<evidence type="ECO:0000313" key="3">
    <source>
        <dbReference type="Proteomes" id="UP000267164"/>
    </source>
</evidence>
<name>A0A386ZGT3_9NOCA</name>
<keyword evidence="3" id="KW-1185">Reference proteome</keyword>
<dbReference type="KEGG" id="nyu:D7D52_24170"/>
<evidence type="ECO:0000313" key="2">
    <source>
        <dbReference type="EMBL" id="AYF76403.1"/>
    </source>
</evidence>